<dbReference type="EMBL" id="LEQJ01000005">
    <property type="protein sequence ID" value="RBS33463.1"/>
    <property type="molecule type" value="Genomic_DNA"/>
</dbReference>
<evidence type="ECO:0000259" key="1">
    <source>
        <dbReference type="Pfam" id="PF13472"/>
    </source>
</evidence>
<dbReference type="AlphaFoldDB" id="A0A3F3NPG6"/>
<dbReference type="InterPro" id="IPR013830">
    <property type="entry name" value="SGNH_hydro"/>
</dbReference>
<evidence type="ECO:0000313" key="2">
    <source>
        <dbReference type="EMBL" id="RBS33463.1"/>
    </source>
</evidence>
<name>A0A3F3NPG6_ENTFC</name>
<reference evidence="2 3" key="1">
    <citation type="submission" date="2015-06" db="EMBL/GenBank/DDBJ databases">
        <title>The Genome Sequence of Enterococcus faecium 131EA1.</title>
        <authorList>
            <consortium name="The Broad Institute Genomics Platform"/>
            <consortium name="The Broad Institute Genome Sequencing Center for Infectious Disease"/>
            <person name="Earl A.M."/>
            <person name="Van Tyne D."/>
            <person name="Lebreton F."/>
            <person name="Saavedra J.T."/>
            <person name="Gilmore M.S."/>
            <person name="Manson Mcguire A."/>
            <person name="Clock S."/>
            <person name="Crupain M."/>
            <person name="Rangan U."/>
            <person name="Young S."/>
            <person name="Abouelleil A."/>
            <person name="Cao P."/>
            <person name="Chapman S.B."/>
            <person name="Griggs A."/>
            <person name="Priest M."/>
            <person name="Shea T."/>
            <person name="Wortman J."/>
            <person name="Nusbaum C."/>
            <person name="Birren B."/>
        </authorList>
    </citation>
    <scope>NUCLEOTIDE SEQUENCE [LARGE SCALE GENOMIC DNA]</scope>
    <source>
        <strain evidence="2 3">131EA1</strain>
    </source>
</reference>
<sequence length="55" mass="6076">MNTAVSGNNSQALRERFAKDVLSYAADKVFILIGTNDLAEHKQLSKETYQKICSG</sequence>
<gene>
    <name evidence="2" type="ORF">EB12_01065</name>
</gene>
<dbReference type="Proteomes" id="UP000253144">
    <property type="component" value="Unassembled WGS sequence"/>
</dbReference>
<dbReference type="InterPro" id="IPR036514">
    <property type="entry name" value="SGNH_hydro_sf"/>
</dbReference>
<dbReference type="SUPFAM" id="SSF52266">
    <property type="entry name" value="SGNH hydrolase"/>
    <property type="match status" value="1"/>
</dbReference>
<comment type="caution">
    <text evidence="2">The sequence shown here is derived from an EMBL/GenBank/DDBJ whole genome shotgun (WGS) entry which is preliminary data.</text>
</comment>
<evidence type="ECO:0000313" key="3">
    <source>
        <dbReference type="Proteomes" id="UP000253144"/>
    </source>
</evidence>
<protein>
    <submittedName>
        <fullName evidence="2">Esterase</fullName>
    </submittedName>
</protein>
<feature type="domain" description="SGNH hydrolase-type esterase" evidence="1">
    <location>
        <begin position="2"/>
        <end position="46"/>
    </location>
</feature>
<accession>A0A3F3NPG6</accession>
<dbReference type="Gene3D" id="3.40.50.1110">
    <property type="entry name" value="SGNH hydrolase"/>
    <property type="match status" value="1"/>
</dbReference>
<organism evidence="2 3">
    <name type="scientific">Enterococcus faecium</name>
    <name type="common">Streptococcus faecium</name>
    <dbReference type="NCBI Taxonomy" id="1352"/>
    <lineage>
        <taxon>Bacteria</taxon>
        <taxon>Bacillati</taxon>
        <taxon>Bacillota</taxon>
        <taxon>Bacilli</taxon>
        <taxon>Lactobacillales</taxon>
        <taxon>Enterococcaceae</taxon>
        <taxon>Enterococcus</taxon>
    </lineage>
</organism>
<proteinExistence type="predicted"/>
<dbReference type="Pfam" id="PF13472">
    <property type="entry name" value="Lipase_GDSL_2"/>
    <property type="match status" value="1"/>
</dbReference>